<name>A0A0K0D7Z0_ANGCA</name>
<keyword evidence="2" id="KW-1185">Reference proteome</keyword>
<dbReference type="Proteomes" id="UP000035642">
    <property type="component" value="Unassembled WGS sequence"/>
</dbReference>
<protein>
    <submittedName>
        <fullName evidence="3">Cell division protein ZapB</fullName>
    </submittedName>
</protein>
<keyword evidence="1" id="KW-0175">Coiled coil</keyword>
<evidence type="ECO:0000256" key="1">
    <source>
        <dbReference type="SAM" id="Coils"/>
    </source>
</evidence>
<accession>A0A0K0D7Z0</accession>
<feature type="coiled-coil region" evidence="1">
    <location>
        <begin position="5"/>
        <end position="64"/>
    </location>
</feature>
<organism evidence="2 3">
    <name type="scientific">Angiostrongylus cantonensis</name>
    <name type="common">Rat lungworm</name>
    <dbReference type="NCBI Taxonomy" id="6313"/>
    <lineage>
        <taxon>Eukaryota</taxon>
        <taxon>Metazoa</taxon>
        <taxon>Ecdysozoa</taxon>
        <taxon>Nematoda</taxon>
        <taxon>Chromadorea</taxon>
        <taxon>Rhabditida</taxon>
        <taxon>Rhabditina</taxon>
        <taxon>Rhabditomorpha</taxon>
        <taxon>Strongyloidea</taxon>
        <taxon>Metastrongylidae</taxon>
        <taxon>Angiostrongylus</taxon>
    </lineage>
</organism>
<proteinExistence type="predicted"/>
<dbReference type="STRING" id="6313.A0A0K0D7Z0"/>
<dbReference type="WBParaSite" id="ACAC_0000618501-mRNA-1">
    <property type="protein sequence ID" value="ACAC_0000618501-mRNA-1"/>
    <property type="gene ID" value="ACAC_0000618501"/>
</dbReference>
<evidence type="ECO:0000313" key="3">
    <source>
        <dbReference type="WBParaSite" id="ACAC_0000618501-mRNA-1"/>
    </source>
</evidence>
<sequence length="78" mass="9375">MRALLEDFRQNFDRLTNKVKQKEVLIEDLKEQIVMLQSLSAEKNDSLKAERARHKKILRLKEKELDNQWRGNLLNLQD</sequence>
<reference evidence="2" key="1">
    <citation type="submission" date="2012-09" db="EMBL/GenBank/DDBJ databases">
        <authorList>
            <person name="Martin A.A."/>
        </authorList>
    </citation>
    <scope>NUCLEOTIDE SEQUENCE</scope>
</reference>
<dbReference type="AlphaFoldDB" id="A0A0K0D7Z0"/>
<evidence type="ECO:0000313" key="2">
    <source>
        <dbReference type="Proteomes" id="UP000035642"/>
    </source>
</evidence>
<reference evidence="3" key="2">
    <citation type="submission" date="2017-02" db="UniProtKB">
        <authorList>
            <consortium name="WormBaseParasite"/>
        </authorList>
    </citation>
    <scope>IDENTIFICATION</scope>
</reference>